<dbReference type="InterPro" id="IPR003439">
    <property type="entry name" value="ABC_transporter-like_ATP-bd"/>
</dbReference>
<evidence type="ECO:0000256" key="2">
    <source>
        <dbReference type="ARBA" id="ARBA00005417"/>
    </source>
</evidence>
<evidence type="ECO:0000259" key="8">
    <source>
        <dbReference type="PROSITE" id="PS50893"/>
    </source>
</evidence>
<dbReference type="InterPro" id="IPR003593">
    <property type="entry name" value="AAA+_ATPase"/>
</dbReference>
<keyword evidence="4" id="KW-1003">Cell membrane</keyword>
<dbReference type="GO" id="GO:0005886">
    <property type="term" value="C:plasma membrane"/>
    <property type="evidence" value="ECO:0007669"/>
    <property type="project" value="UniProtKB-SubCell"/>
</dbReference>
<reference evidence="9 10" key="1">
    <citation type="submission" date="2016-04" db="EMBL/GenBank/DDBJ databases">
        <authorList>
            <person name="Evans L.H."/>
            <person name="Alamgir A."/>
            <person name="Owens N."/>
            <person name="Weber N.D."/>
            <person name="Virtaneva K."/>
            <person name="Barbian K."/>
            <person name="Babar A."/>
            <person name="Rosenke K."/>
        </authorList>
    </citation>
    <scope>NUCLEOTIDE SEQUENCE [LARGE SCALE GENOMIC DNA]</scope>
    <source>
        <strain evidence="9 10">PMB02</strain>
    </source>
</reference>
<comment type="caution">
    <text evidence="9">The sequence shown here is derived from an EMBL/GenBank/DDBJ whole genome shotgun (WGS) entry which is preliminary data.</text>
</comment>
<dbReference type="OrthoDB" id="9802264at2"/>
<dbReference type="CDD" id="cd03262">
    <property type="entry name" value="ABC_HisP_GlnQ"/>
    <property type="match status" value="1"/>
</dbReference>
<dbReference type="SUPFAM" id="SSF52540">
    <property type="entry name" value="P-loop containing nucleoside triphosphate hydrolases"/>
    <property type="match status" value="1"/>
</dbReference>
<feature type="domain" description="ABC transporter" evidence="8">
    <location>
        <begin position="15"/>
        <end position="256"/>
    </location>
</feature>
<dbReference type="FunFam" id="3.40.50.300:FF:000020">
    <property type="entry name" value="Amino acid ABC transporter ATP-binding component"/>
    <property type="match status" value="1"/>
</dbReference>
<dbReference type="InterPro" id="IPR017871">
    <property type="entry name" value="ABC_transporter-like_CS"/>
</dbReference>
<evidence type="ECO:0000256" key="7">
    <source>
        <dbReference type="ARBA" id="ARBA00023136"/>
    </source>
</evidence>
<evidence type="ECO:0000313" key="9">
    <source>
        <dbReference type="EMBL" id="OAS27540.1"/>
    </source>
</evidence>
<evidence type="ECO:0000256" key="5">
    <source>
        <dbReference type="ARBA" id="ARBA00022741"/>
    </source>
</evidence>
<dbReference type="RefSeq" id="WP_048434864.1">
    <property type="nucleotide sequence ID" value="NZ_LWHQ01000004.1"/>
</dbReference>
<organism evidence="9 10">
    <name type="scientific">Methylobacterium platani</name>
    <dbReference type="NCBI Taxonomy" id="427683"/>
    <lineage>
        <taxon>Bacteria</taxon>
        <taxon>Pseudomonadati</taxon>
        <taxon>Pseudomonadota</taxon>
        <taxon>Alphaproteobacteria</taxon>
        <taxon>Hyphomicrobiales</taxon>
        <taxon>Methylobacteriaceae</taxon>
        <taxon>Methylobacterium</taxon>
    </lineage>
</organism>
<keyword evidence="7" id="KW-0472">Membrane</keyword>
<dbReference type="PIRSF" id="PIRSF039085">
    <property type="entry name" value="ABC_ATPase_HisP"/>
    <property type="match status" value="1"/>
</dbReference>
<dbReference type="PROSITE" id="PS50893">
    <property type="entry name" value="ABC_TRANSPORTER_2"/>
    <property type="match status" value="1"/>
</dbReference>
<dbReference type="EMBL" id="LWHQ01000004">
    <property type="protein sequence ID" value="OAS27540.1"/>
    <property type="molecule type" value="Genomic_DNA"/>
</dbReference>
<dbReference type="InterPro" id="IPR030679">
    <property type="entry name" value="ABC_ATPase_HisP-typ"/>
</dbReference>
<dbReference type="GO" id="GO:0016887">
    <property type="term" value="F:ATP hydrolysis activity"/>
    <property type="evidence" value="ECO:0007669"/>
    <property type="project" value="InterPro"/>
</dbReference>
<sequence>MAETSGPPSGPAPKIAIAHLAKSFGGHAVLKDVSLTVPAGGVVALIGPSGSGKSTLLRCINLLVVPDAGEVRVGGDAFRFGPGARLPGTKALARFRAGTGMVFQHFNLFPHLTALQNVMEGPVTVRRRPKAEAEAQGRALLAKVGLADKAEQYPSRLSGGQKQRVAIARALAMEPDVMLFDEATSALDPELVGEVLGVMRALAADGMTMVIVTHEIAFAREVADRVVFLRDGVVVEEGPARSLIDAPRHPDTRAFLAHFHRRGEAAAP</sequence>
<name>A0A179SKL4_9HYPH</name>
<protein>
    <submittedName>
        <fullName evidence="9">ATP-binding protein</fullName>
    </submittedName>
</protein>
<evidence type="ECO:0000313" key="10">
    <source>
        <dbReference type="Proteomes" id="UP000078316"/>
    </source>
</evidence>
<dbReference type="InterPro" id="IPR027417">
    <property type="entry name" value="P-loop_NTPase"/>
</dbReference>
<keyword evidence="3" id="KW-0813">Transport</keyword>
<proteinExistence type="inferred from homology"/>
<dbReference type="Proteomes" id="UP000078316">
    <property type="component" value="Unassembled WGS sequence"/>
</dbReference>
<dbReference type="GO" id="GO:0005524">
    <property type="term" value="F:ATP binding"/>
    <property type="evidence" value="ECO:0007669"/>
    <property type="project" value="UniProtKB-KW"/>
</dbReference>
<evidence type="ECO:0000256" key="3">
    <source>
        <dbReference type="ARBA" id="ARBA00022448"/>
    </source>
</evidence>
<keyword evidence="5" id="KW-0547">Nucleotide-binding</keyword>
<comment type="subcellular location">
    <subcellularLocation>
        <location evidence="1">Cell membrane</location>
        <topology evidence="1">Peripheral membrane protein</topology>
    </subcellularLocation>
</comment>
<gene>
    <name evidence="9" type="ORF">A5481_01140</name>
</gene>
<evidence type="ECO:0000256" key="4">
    <source>
        <dbReference type="ARBA" id="ARBA00022475"/>
    </source>
</evidence>
<dbReference type="SMART" id="SM00382">
    <property type="entry name" value="AAA"/>
    <property type="match status" value="1"/>
</dbReference>
<dbReference type="PANTHER" id="PTHR43166:SF35">
    <property type="entry name" value="L-CYSTINE IMPORT ATP-BINDING PROTEIN TCYN"/>
    <property type="match status" value="1"/>
</dbReference>
<dbReference type="AlphaFoldDB" id="A0A179SKL4"/>
<dbReference type="GO" id="GO:0015424">
    <property type="term" value="F:ABC-type amino acid transporter activity"/>
    <property type="evidence" value="ECO:0007669"/>
    <property type="project" value="InterPro"/>
</dbReference>
<comment type="similarity">
    <text evidence="2">Belongs to the ABC transporter superfamily.</text>
</comment>
<evidence type="ECO:0000256" key="6">
    <source>
        <dbReference type="ARBA" id="ARBA00022840"/>
    </source>
</evidence>
<keyword evidence="6 9" id="KW-0067">ATP-binding</keyword>
<dbReference type="InterPro" id="IPR050086">
    <property type="entry name" value="MetN_ABC_transporter-like"/>
</dbReference>
<dbReference type="Gene3D" id="3.40.50.300">
    <property type="entry name" value="P-loop containing nucleotide triphosphate hydrolases"/>
    <property type="match status" value="1"/>
</dbReference>
<dbReference type="Pfam" id="PF00005">
    <property type="entry name" value="ABC_tran"/>
    <property type="match status" value="1"/>
</dbReference>
<accession>A0A179SKL4</accession>
<dbReference type="PROSITE" id="PS00211">
    <property type="entry name" value="ABC_TRANSPORTER_1"/>
    <property type="match status" value="1"/>
</dbReference>
<evidence type="ECO:0000256" key="1">
    <source>
        <dbReference type="ARBA" id="ARBA00004202"/>
    </source>
</evidence>
<dbReference type="STRING" id="427683.A5481_01140"/>
<dbReference type="PANTHER" id="PTHR43166">
    <property type="entry name" value="AMINO ACID IMPORT ATP-BINDING PROTEIN"/>
    <property type="match status" value="1"/>
</dbReference>